<evidence type="ECO:0000313" key="3">
    <source>
        <dbReference type="Proteomes" id="UP000501053"/>
    </source>
</evidence>
<dbReference type="Proteomes" id="UP000501053">
    <property type="component" value="Chromosome"/>
</dbReference>
<organism evidence="2 3">
    <name type="scientific">Vreelandella aquamarina</name>
    <dbReference type="NCBI Taxonomy" id="77097"/>
    <lineage>
        <taxon>Bacteria</taxon>
        <taxon>Pseudomonadati</taxon>
        <taxon>Pseudomonadota</taxon>
        <taxon>Gammaproteobacteria</taxon>
        <taxon>Oceanospirillales</taxon>
        <taxon>Halomonadaceae</taxon>
        <taxon>Vreelandella</taxon>
    </lineage>
</organism>
<dbReference type="InterPro" id="IPR025668">
    <property type="entry name" value="Tnp_DDE_dom"/>
</dbReference>
<gene>
    <name evidence="2" type="ORF">HMEPL2_16460</name>
</gene>
<sequence>MHLKQWRRGKTIYRELMRLGATPRVAQSVAALSRRWWHNSLSGVHHVLTVAYFDRLGMRTSDVIKSYLGLLCLGMSDYDAVENFRRDKPFQQLLTLQKVPSAATLRQRLEKLAANDLQARTATWSTTLLSLIEAPITAETTHVCLDIDTFVMDNSNSKKEGVSRTYQKVDGYTPIAAYLGNEGWCLGLELRPGKQHTMKESNAFLERVLPRAQCLTKQPILLREDSGFDSQAHLALLEQQRQVFADEGRRLDYVVKWNPRGSATADRDTWLAVAADYWEELRPGKRQALWTQAVSIHDDNKTEYVVQRVMRLVERTADRDGQLLLEPDYELEGWWTSLDEAPEAVIKRYQAHATHEQFHSEIKTDLDLERLPSGKFATNDLILHLAQLAYNILRLMGQLGMTGELSPVRHPAKRRRLRTVLQELVHRAALVIHKARQIILDFGQDIGRMTVLKTLRSRLRYPRGTPC</sequence>
<dbReference type="InterPro" id="IPR047960">
    <property type="entry name" value="Transpos_IS1380"/>
</dbReference>
<dbReference type="InterPro" id="IPR012337">
    <property type="entry name" value="RNaseH-like_sf"/>
</dbReference>
<protein>
    <recommendedName>
        <fullName evidence="1">Transposase DDE domain-containing protein</fullName>
    </recommendedName>
</protein>
<dbReference type="Pfam" id="PF13701">
    <property type="entry name" value="DDE_Tnp_1_4"/>
    <property type="match status" value="1"/>
</dbReference>
<dbReference type="EMBL" id="AP022869">
    <property type="protein sequence ID" value="BCB71295.1"/>
    <property type="molecule type" value="Genomic_DNA"/>
</dbReference>
<reference evidence="2 3" key="1">
    <citation type="submission" date="2020-03" db="EMBL/GenBank/DDBJ databases">
        <title>Complete Genome Sequence of Halomonas meridiana strain Eplume2, isolated from hydrothermal-plume in the north east Pacific Ocean.</title>
        <authorList>
            <person name="Kurihara Y."/>
            <person name="Kawai S."/>
            <person name="Sakai A."/>
            <person name="Galipon J."/>
            <person name="Arakawa K."/>
        </authorList>
    </citation>
    <scope>NUCLEOTIDE SEQUENCE [LARGE SCALE GENOMIC DNA]</scope>
    <source>
        <strain evidence="2 3">Eplume2</strain>
    </source>
</reference>
<keyword evidence="3" id="KW-1185">Reference proteome</keyword>
<dbReference type="AlphaFoldDB" id="A0A6F8XC96"/>
<dbReference type="SUPFAM" id="SSF53098">
    <property type="entry name" value="Ribonuclease H-like"/>
    <property type="match status" value="1"/>
</dbReference>
<accession>A0A6F8XC96</accession>
<dbReference type="NCBIfam" id="NF033539">
    <property type="entry name" value="transpos_IS1380"/>
    <property type="match status" value="1"/>
</dbReference>
<proteinExistence type="predicted"/>
<evidence type="ECO:0000259" key="1">
    <source>
        <dbReference type="Pfam" id="PF13701"/>
    </source>
</evidence>
<feature type="domain" description="Transposase DDE" evidence="1">
    <location>
        <begin position="62"/>
        <end position="460"/>
    </location>
</feature>
<evidence type="ECO:0000313" key="2">
    <source>
        <dbReference type="EMBL" id="BCB71295.1"/>
    </source>
</evidence>
<name>A0A6F8XC96_9GAMM</name>